<proteinExistence type="predicted"/>
<comment type="caution">
    <text evidence="2">The sequence shown here is derived from an EMBL/GenBank/DDBJ whole genome shotgun (WGS) entry which is preliminary data.</text>
</comment>
<sequence length="99" mass="11037">MVLACAVSCLHDEEIIHCDLHSGNILIHQGVIKLAISQKFWSDVYSIGVLLWELSSGRPPFYIKGKEYDIGLAIEISQGLRERIIPGSSKDYVNIYTGC</sequence>
<dbReference type="PANTHER" id="PTHR44329:SF214">
    <property type="entry name" value="PROTEIN KINASE DOMAIN-CONTAINING PROTEIN"/>
    <property type="match status" value="1"/>
</dbReference>
<dbReference type="InterPro" id="IPR051681">
    <property type="entry name" value="Ser/Thr_Kinases-Pseudokinases"/>
</dbReference>
<evidence type="ECO:0000259" key="1">
    <source>
        <dbReference type="PROSITE" id="PS50011"/>
    </source>
</evidence>
<dbReference type="OrthoDB" id="10261027at2759"/>
<dbReference type="AlphaFoldDB" id="A0A9W4WXE3"/>
<evidence type="ECO:0000313" key="2">
    <source>
        <dbReference type="EMBL" id="CAI2186258.1"/>
    </source>
</evidence>
<gene>
    <name evidence="2" type="ORF">FWILDA_LOCUS12485</name>
</gene>
<organism evidence="2 3">
    <name type="scientific">Funneliformis geosporum</name>
    <dbReference type="NCBI Taxonomy" id="1117311"/>
    <lineage>
        <taxon>Eukaryota</taxon>
        <taxon>Fungi</taxon>
        <taxon>Fungi incertae sedis</taxon>
        <taxon>Mucoromycota</taxon>
        <taxon>Glomeromycotina</taxon>
        <taxon>Glomeromycetes</taxon>
        <taxon>Glomerales</taxon>
        <taxon>Glomeraceae</taxon>
        <taxon>Funneliformis</taxon>
    </lineage>
</organism>
<feature type="domain" description="Protein kinase" evidence="1">
    <location>
        <begin position="1"/>
        <end position="99"/>
    </location>
</feature>
<keyword evidence="3" id="KW-1185">Reference proteome</keyword>
<dbReference type="SUPFAM" id="SSF56112">
    <property type="entry name" value="Protein kinase-like (PK-like)"/>
    <property type="match status" value="1"/>
</dbReference>
<reference evidence="2" key="1">
    <citation type="submission" date="2022-08" db="EMBL/GenBank/DDBJ databases">
        <authorList>
            <person name="Kallberg Y."/>
            <person name="Tangrot J."/>
            <person name="Rosling A."/>
        </authorList>
    </citation>
    <scope>NUCLEOTIDE SEQUENCE</scope>
    <source>
        <strain evidence="2">Wild A</strain>
    </source>
</reference>
<protein>
    <submittedName>
        <fullName evidence="2">17159_t:CDS:1</fullName>
    </submittedName>
</protein>
<dbReference type="Proteomes" id="UP001153678">
    <property type="component" value="Unassembled WGS sequence"/>
</dbReference>
<dbReference type="Gene3D" id="1.10.510.10">
    <property type="entry name" value="Transferase(Phosphotransferase) domain 1"/>
    <property type="match status" value="2"/>
</dbReference>
<dbReference type="PANTHER" id="PTHR44329">
    <property type="entry name" value="SERINE/THREONINE-PROTEIN KINASE TNNI3K-RELATED"/>
    <property type="match status" value="1"/>
</dbReference>
<dbReference type="InterPro" id="IPR000719">
    <property type="entry name" value="Prot_kinase_dom"/>
</dbReference>
<dbReference type="GO" id="GO:0004674">
    <property type="term" value="F:protein serine/threonine kinase activity"/>
    <property type="evidence" value="ECO:0007669"/>
    <property type="project" value="TreeGrafter"/>
</dbReference>
<dbReference type="EMBL" id="CAMKVN010004061">
    <property type="protein sequence ID" value="CAI2186258.1"/>
    <property type="molecule type" value="Genomic_DNA"/>
</dbReference>
<dbReference type="InterPro" id="IPR011009">
    <property type="entry name" value="Kinase-like_dom_sf"/>
</dbReference>
<accession>A0A9W4WXE3</accession>
<evidence type="ECO:0000313" key="3">
    <source>
        <dbReference type="Proteomes" id="UP001153678"/>
    </source>
</evidence>
<dbReference type="PROSITE" id="PS50011">
    <property type="entry name" value="PROTEIN_KINASE_DOM"/>
    <property type="match status" value="1"/>
</dbReference>
<dbReference type="GO" id="GO:0005524">
    <property type="term" value="F:ATP binding"/>
    <property type="evidence" value="ECO:0007669"/>
    <property type="project" value="InterPro"/>
</dbReference>
<name>A0A9W4WXE3_9GLOM</name>